<sequence length="153" mass="16843">MRRPPNRPQKSVKPSAPSPRPVAEIFAGLLFAEVPPPVVQRLQTMNAVLADNMRGLDDVGRNNMREALARWSCRLPEGLESWNHAFVAAMAHVHEAKFAKLLRQLPDPPPEPPGLWETLATQATVPDETGLAACLILYDLGCARAFLAFKRSA</sequence>
<dbReference type="STRING" id="1760988.SAMN02949497_0949"/>
<name>A0A1Y6CZC8_9GAMM</name>
<protein>
    <submittedName>
        <fullName evidence="1">Uncharacterized protein</fullName>
    </submittedName>
</protein>
<proteinExistence type="predicted"/>
<gene>
    <name evidence="1" type="ORF">SAMN02949497_0949</name>
</gene>
<organism evidence="1 2">
    <name type="scientific">Methylomagnum ishizawai</name>
    <dbReference type="NCBI Taxonomy" id="1760988"/>
    <lineage>
        <taxon>Bacteria</taxon>
        <taxon>Pseudomonadati</taxon>
        <taxon>Pseudomonadota</taxon>
        <taxon>Gammaproteobacteria</taxon>
        <taxon>Methylococcales</taxon>
        <taxon>Methylococcaceae</taxon>
        <taxon>Methylomagnum</taxon>
    </lineage>
</organism>
<evidence type="ECO:0000313" key="2">
    <source>
        <dbReference type="Proteomes" id="UP000192923"/>
    </source>
</evidence>
<dbReference type="EMBL" id="FXAM01000001">
    <property type="protein sequence ID" value="SMF93662.1"/>
    <property type="molecule type" value="Genomic_DNA"/>
</dbReference>
<dbReference type="Proteomes" id="UP000192923">
    <property type="component" value="Unassembled WGS sequence"/>
</dbReference>
<dbReference type="AlphaFoldDB" id="A0A1Y6CZC8"/>
<reference evidence="1 2" key="1">
    <citation type="submission" date="2016-12" db="EMBL/GenBank/DDBJ databases">
        <authorList>
            <person name="Song W.-J."/>
            <person name="Kurnit D.M."/>
        </authorList>
    </citation>
    <scope>NUCLEOTIDE SEQUENCE [LARGE SCALE GENOMIC DNA]</scope>
    <source>
        <strain evidence="1 2">175</strain>
    </source>
</reference>
<evidence type="ECO:0000313" key="1">
    <source>
        <dbReference type="EMBL" id="SMF93662.1"/>
    </source>
</evidence>
<accession>A0A1Y6CZC8</accession>
<keyword evidence="2" id="KW-1185">Reference proteome</keyword>